<dbReference type="Proteomes" id="UP001634393">
    <property type="component" value="Unassembled WGS sequence"/>
</dbReference>
<evidence type="ECO:0000313" key="3">
    <source>
        <dbReference type="Proteomes" id="UP001634393"/>
    </source>
</evidence>
<dbReference type="EMBL" id="JBJXBP010000008">
    <property type="protein sequence ID" value="KAL3814060.1"/>
    <property type="molecule type" value="Genomic_DNA"/>
</dbReference>
<organism evidence="2 3">
    <name type="scientific">Penstemon smallii</name>
    <dbReference type="NCBI Taxonomy" id="265156"/>
    <lineage>
        <taxon>Eukaryota</taxon>
        <taxon>Viridiplantae</taxon>
        <taxon>Streptophyta</taxon>
        <taxon>Embryophyta</taxon>
        <taxon>Tracheophyta</taxon>
        <taxon>Spermatophyta</taxon>
        <taxon>Magnoliopsida</taxon>
        <taxon>eudicotyledons</taxon>
        <taxon>Gunneridae</taxon>
        <taxon>Pentapetalae</taxon>
        <taxon>asterids</taxon>
        <taxon>lamiids</taxon>
        <taxon>Lamiales</taxon>
        <taxon>Plantaginaceae</taxon>
        <taxon>Cheloneae</taxon>
        <taxon>Penstemon</taxon>
    </lineage>
</organism>
<comment type="caution">
    <text evidence="2">The sequence shown here is derived from an EMBL/GenBank/DDBJ whole genome shotgun (WGS) entry which is preliminary data.</text>
</comment>
<reference evidence="2 3" key="1">
    <citation type="submission" date="2024-12" db="EMBL/GenBank/DDBJ databases">
        <title>The unique morphological basis and parallel evolutionary history of personate flowers in Penstemon.</title>
        <authorList>
            <person name="Depatie T.H."/>
            <person name="Wessinger C.A."/>
        </authorList>
    </citation>
    <scope>NUCLEOTIDE SEQUENCE [LARGE SCALE GENOMIC DNA]</scope>
    <source>
        <strain evidence="2">WTNN_2</strain>
        <tissue evidence="2">Leaf</tissue>
    </source>
</reference>
<sequence length="48" mass="5745">MKKSGQICKPLASILVINPTQIWTRTTRKEKNHWKKKLKRNQKNNEKV</sequence>
<accession>A0ABD3RMC2</accession>
<gene>
    <name evidence="2" type="ORF">ACJIZ3_015328</name>
</gene>
<keyword evidence="3" id="KW-1185">Reference proteome</keyword>
<evidence type="ECO:0000256" key="1">
    <source>
        <dbReference type="SAM" id="MobiDB-lite"/>
    </source>
</evidence>
<dbReference type="AlphaFoldDB" id="A0ABD3RMC2"/>
<evidence type="ECO:0000313" key="2">
    <source>
        <dbReference type="EMBL" id="KAL3814060.1"/>
    </source>
</evidence>
<feature type="compositionally biased region" description="Basic residues" evidence="1">
    <location>
        <begin position="27"/>
        <end position="42"/>
    </location>
</feature>
<name>A0ABD3RMC2_9LAMI</name>
<proteinExistence type="predicted"/>
<protein>
    <submittedName>
        <fullName evidence="2">Uncharacterized protein</fullName>
    </submittedName>
</protein>
<feature type="region of interest" description="Disordered" evidence="1">
    <location>
        <begin position="27"/>
        <end position="48"/>
    </location>
</feature>